<dbReference type="Gene3D" id="1.20.1070.10">
    <property type="entry name" value="Rhodopsin 7-helix transmembrane proteins"/>
    <property type="match status" value="2"/>
</dbReference>
<proteinExistence type="predicted"/>
<keyword evidence="3 8" id="KW-0812">Transmembrane</keyword>
<evidence type="ECO:0000256" key="3">
    <source>
        <dbReference type="ARBA" id="ARBA00022692"/>
    </source>
</evidence>
<dbReference type="PANTHER" id="PTHR26450:SF26">
    <property type="entry name" value="OLFACTORY RECEPTOR 56B2-RELATED"/>
    <property type="match status" value="1"/>
</dbReference>
<evidence type="ECO:0000256" key="8">
    <source>
        <dbReference type="SAM" id="Phobius"/>
    </source>
</evidence>
<keyword evidence="5 8" id="KW-1133">Transmembrane helix</keyword>
<accession>A0A212DHS8</accession>
<dbReference type="PANTHER" id="PTHR26450">
    <property type="entry name" value="OLFACTORY RECEPTOR 56B1-RELATED"/>
    <property type="match status" value="1"/>
</dbReference>
<dbReference type="Pfam" id="PF13853">
    <property type="entry name" value="7tm_4"/>
    <property type="match status" value="3"/>
</dbReference>
<dbReference type="EMBL" id="MKHE01000001">
    <property type="protein sequence ID" value="OWK17795.1"/>
    <property type="molecule type" value="Genomic_DNA"/>
</dbReference>
<keyword evidence="2" id="KW-0716">Sensory transduction</keyword>
<dbReference type="AlphaFoldDB" id="A0A212DHS8"/>
<evidence type="ECO:0000256" key="4">
    <source>
        <dbReference type="ARBA" id="ARBA00022725"/>
    </source>
</evidence>
<dbReference type="Proteomes" id="UP000242450">
    <property type="component" value="Chromosome 1"/>
</dbReference>
<dbReference type="GO" id="GO:0005886">
    <property type="term" value="C:plasma membrane"/>
    <property type="evidence" value="ECO:0007669"/>
    <property type="project" value="TreeGrafter"/>
</dbReference>
<evidence type="ECO:0000256" key="7">
    <source>
        <dbReference type="ARBA" id="ARBA00023224"/>
    </source>
</evidence>
<dbReference type="OrthoDB" id="9881054at2759"/>
<dbReference type="SUPFAM" id="SSF81321">
    <property type="entry name" value="Family A G protein-coupled receptor-like"/>
    <property type="match status" value="3"/>
</dbReference>
<gene>
    <name evidence="10" type="ORF">Celaphus_00009147</name>
</gene>
<dbReference type="InterPro" id="IPR000725">
    <property type="entry name" value="Olfact_rcpt"/>
</dbReference>
<dbReference type="PROSITE" id="PS50262">
    <property type="entry name" value="G_PROTEIN_RECEP_F1_2"/>
    <property type="match status" value="1"/>
</dbReference>
<comment type="caution">
    <text evidence="10">The sequence shown here is derived from an EMBL/GenBank/DDBJ whole genome shotgun (WGS) entry which is preliminary data.</text>
</comment>
<evidence type="ECO:0000256" key="2">
    <source>
        <dbReference type="ARBA" id="ARBA00022606"/>
    </source>
</evidence>
<evidence type="ECO:0000256" key="1">
    <source>
        <dbReference type="ARBA" id="ARBA00004141"/>
    </source>
</evidence>
<protein>
    <recommendedName>
        <fullName evidence="9">G-protein coupled receptors family 1 profile domain-containing protein</fullName>
    </recommendedName>
</protein>
<sequence length="295" mass="33491">MWVLEEGAHKYYLWSETGIHSWQHWLSLPLTLLYLLALSANILMLIIINKEATLHQPMYHFLGILAVDLGDFNSSKFQVSAFILMGFPGIHSWQHWLSLPLALLYLLALSANILILIIINQEATLHQPMYYFLGILAVVDMGLATTIMPKILTILWFSIHSWQHWLSLPLALLYLLALSTNILTLIIINQEATLHQPMYHFLGILAVVDMGLATTIMPKILVILWLSANTIRLPECFVQMNETQLWNVTPLLECEGGKETEREVPFSAAISLSPLLPTPNVNSPARVQVHYFSME</sequence>
<feature type="transmembrane region" description="Helical" evidence="8">
    <location>
        <begin position="131"/>
        <end position="159"/>
    </location>
</feature>
<keyword evidence="7" id="KW-0807">Transducer</keyword>
<dbReference type="GO" id="GO:0007186">
    <property type="term" value="P:G protein-coupled receptor signaling pathway"/>
    <property type="evidence" value="ECO:0007669"/>
    <property type="project" value="InterPro"/>
</dbReference>
<feature type="transmembrane region" description="Helical" evidence="8">
    <location>
        <begin position="99"/>
        <end position="119"/>
    </location>
</feature>
<dbReference type="GO" id="GO:0004984">
    <property type="term" value="F:olfactory receptor activity"/>
    <property type="evidence" value="ECO:0007669"/>
    <property type="project" value="InterPro"/>
</dbReference>
<comment type="subcellular location">
    <subcellularLocation>
        <location evidence="1">Membrane</location>
        <topology evidence="1">Multi-pass membrane protein</topology>
    </subcellularLocation>
</comment>
<keyword evidence="11" id="KW-1185">Reference proteome</keyword>
<organism evidence="10 11">
    <name type="scientific">Cervus elaphus hippelaphus</name>
    <name type="common">European red deer</name>
    <dbReference type="NCBI Taxonomy" id="46360"/>
    <lineage>
        <taxon>Eukaryota</taxon>
        <taxon>Metazoa</taxon>
        <taxon>Chordata</taxon>
        <taxon>Craniata</taxon>
        <taxon>Vertebrata</taxon>
        <taxon>Euteleostomi</taxon>
        <taxon>Mammalia</taxon>
        <taxon>Eutheria</taxon>
        <taxon>Laurasiatheria</taxon>
        <taxon>Artiodactyla</taxon>
        <taxon>Ruminantia</taxon>
        <taxon>Pecora</taxon>
        <taxon>Cervidae</taxon>
        <taxon>Cervinae</taxon>
        <taxon>Cervus</taxon>
    </lineage>
</organism>
<feature type="transmembrane region" description="Helical" evidence="8">
    <location>
        <begin position="31"/>
        <end position="49"/>
    </location>
</feature>
<feature type="transmembrane region" description="Helical" evidence="8">
    <location>
        <begin position="165"/>
        <end position="188"/>
    </location>
</feature>
<feature type="domain" description="G-protein coupled receptors family 1 profile" evidence="9">
    <location>
        <begin position="111"/>
        <end position="295"/>
    </location>
</feature>
<evidence type="ECO:0000313" key="10">
    <source>
        <dbReference type="EMBL" id="OWK17795.1"/>
    </source>
</evidence>
<evidence type="ECO:0000256" key="5">
    <source>
        <dbReference type="ARBA" id="ARBA00022989"/>
    </source>
</evidence>
<evidence type="ECO:0000259" key="9">
    <source>
        <dbReference type="PROSITE" id="PS50262"/>
    </source>
</evidence>
<keyword evidence="4" id="KW-0552">Olfaction</keyword>
<feature type="transmembrane region" description="Helical" evidence="8">
    <location>
        <begin position="200"/>
        <end position="226"/>
    </location>
</feature>
<name>A0A212DHS8_CEREH</name>
<evidence type="ECO:0000256" key="6">
    <source>
        <dbReference type="ARBA" id="ARBA00023136"/>
    </source>
</evidence>
<dbReference type="InterPro" id="IPR050402">
    <property type="entry name" value="OR51/52/56-like"/>
</dbReference>
<reference evidence="10 11" key="1">
    <citation type="journal article" date="2018" name="Mol. Genet. Genomics">
        <title>The red deer Cervus elaphus genome CerEla1.0: sequencing, annotating, genes, and chromosomes.</title>
        <authorList>
            <person name="Bana N.A."/>
            <person name="Nyiri A."/>
            <person name="Nagy J."/>
            <person name="Frank K."/>
            <person name="Nagy T."/>
            <person name="Steger V."/>
            <person name="Schiller M."/>
            <person name="Lakatos P."/>
            <person name="Sugar L."/>
            <person name="Horn P."/>
            <person name="Barta E."/>
            <person name="Orosz L."/>
        </authorList>
    </citation>
    <scope>NUCLEOTIDE SEQUENCE [LARGE SCALE GENOMIC DNA]</scope>
    <source>
        <strain evidence="10">Hungarian</strain>
    </source>
</reference>
<keyword evidence="6 8" id="KW-0472">Membrane</keyword>
<dbReference type="InterPro" id="IPR017452">
    <property type="entry name" value="GPCR_Rhodpsn_7TM"/>
</dbReference>
<evidence type="ECO:0000313" key="11">
    <source>
        <dbReference type="Proteomes" id="UP000242450"/>
    </source>
</evidence>